<reference evidence="2 3" key="1">
    <citation type="journal article" date="2017" name="Nature">
        <title>The Apostasia genome and the evolution of orchids.</title>
        <authorList>
            <person name="Zhang G.Q."/>
            <person name="Liu K.W."/>
            <person name="Li Z."/>
            <person name="Lohaus R."/>
            <person name="Hsiao Y.Y."/>
            <person name="Niu S.C."/>
            <person name="Wang J.Y."/>
            <person name="Lin Y.C."/>
            <person name="Xu Q."/>
            <person name="Chen L.J."/>
            <person name="Yoshida K."/>
            <person name="Fujiwara S."/>
            <person name="Wang Z.W."/>
            <person name="Zhang Y.Q."/>
            <person name="Mitsuda N."/>
            <person name="Wang M."/>
            <person name="Liu G.H."/>
            <person name="Pecoraro L."/>
            <person name="Huang H.X."/>
            <person name="Xiao X.J."/>
            <person name="Lin M."/>
            <person name="Wu X.Y."/>
            <person name="Wu W.L."/>
            <person name="Chen Y.Y."/>
            <person name="Chang S.B."/>
            <person name="Sakamoto S."/>
            <person name="Ohme-Takagi M."/>
            <person name="Yagi M."/>
            <person name="Zeng S.J."/>
            <person name="Shen C.Y."/>
            <person name="Yeh C.M."/>
            <person name="Luo Y.B."/>
            <person name="Tsai W.C."/>
            <person name="Van de Peer Y."/>
            <person name="Liu Z.J."/>
        </authorList>
    </citation>
    <scope>NUCLEOTIDE SEQUENCE [LARGE SCALE GENOMIC DNA]</scope>
    <source>
        <strain evidence="3">cv. Shenzhen</strain>
        <tissue evidence="2">Stem</tissue>
    </source>
</reference>
<evidence type="ECO:0000313" key="2">
    <source>
        <dbReference type="EMBL" id="PKA49094.1"/>
    </source>
</evidence>
<feature type="compositionally biased region" description="Gly residues" evidence="1">
    <location>
        <begin position="17"/>
        <end position="28"/>
    </location>
</feature>
<accession>A0A2I0A0P3</accession>
<protein>
    <submittedName>
        <fullName evidence="2">Uncharacterized protein</fullName>
    </submittedName>
</protein>
<proteinExistence type="predicted"/>
<feature type="compositionally biased region" description="Basic residues" evidence="1">
    <location>
        <begin position="1"/>
        <end position="12"/>
    </location>
</feature>
<organism evidence="2 3">
    <name type="scientific">Apostasia shenzhenica</name>
    <dbReference type="NCBI Taxonomy" id="1088818"/>
    <lineage>
        <taxon>Eukaryota</taxon>
        <taxon>Viridiplantae</taxon>
        <taxon>Streptophyta</taxon>
        <taxon>Embryophyta</taxon>
        <taxon>Tracheophyta</taxon>
        <taxon>Spermatophyta</taxon>
        <taxon>Magnoliopsida</taxon>
        <taxon>Liliopsida</taxon>
        <taxon>Asparagales</taxon>
        <taxon>Orchidaceae</taxon>
        <taxon>Apostasioideae</taxon>
        <taxon>Apostasia</taxon>
    </lineage>
</organism>
<name>A0A2I0A0P3_9ASPA</name>
<dbReference type="Proteomes" id="UP000236161">
    <property type="component" value="Unassembled WGS sequence"/>
</dbReference>
<evidence type="ECO:0000313" key="3">
    <source>
        <dbReference type="Proteomes" id="UP000236161"/>
    </source>
</evidence>
<dbReference type="OrthoDB" id="20554at2759"/>
<dbReference type="Gene3D" id="6.10.250.2770">
    <property type="match status" value="1"/>
</dbReference>
<sequence length="90" mass="9794">MAASRRRKASTKKKAEVGGGTSTSGVGLGNPAKEPSNKSTNGASRRKRVSVAPPREPEFVEDKRNLEDLWQAAFPVGTEVYFMVFIEIVN</sequence>
<evidence type="ECO:0000256" key="1">
    <source>
        <dbReference type="SAM" id="MobiDB-lite"/>
    </source>
</evidence>
<dbReference type="EMBL" id="KZ452040">
    <property type="protein sequence ID" value="PKA49094.1"/>
    <property type="molecule type" value="Genomic_DNA"/>
</dbReference>
<dbReference type="AlphaFoldDB" id="A0A2I0A0P3"/>
<gene>
    <name evidence="2" type="ORF">AXF42_Ash010778</name>
</gene>
<keyword evidence="3" id="KW-1185">Reference proteome</keyword>
<feature type="region of interest" description="Disordered" evidence="1">
    <location>
        <begin position="1"/>
        <end position="57"/>
    </location>
</feature>